<dbReference type="Proteomes" id="UP000822688">
    <property type="component" value="Chromosome 4"/>
</dbReference>
<evidence type="ECO:0000256" key="1">
    <source>
        <dbReference type="SAM" id="MobiDB-lite"/>
    </source>
</evidence>
<dbReference type="EMBL" id="CM026424">
    <property type="protein sequence ID" value="KAG0579238.1"/>
    <property type="molecule type" value="Genomic_DNA"/>
</dbReference>
<name>A0A8T0I9T1_CERPU</name>
<dbReference type="AlphaFoldDB" id="A0A8T0I9T1"/>
<organism evidence="2 3">
    <name type="scientific">Ceratodon purpureus</name>
    <name type="common">Fire moss</name>
    <name type="synonym">Dicranum purpureum</name>
    <dbReference type="NCBI Taxonomy" id="3225"/>
    <lineage>
        <taxon>Eukaryota</taxon>
        <taxon>Viridiplantae</taxon>
        <taxon>Streptophyta</taxon>
        <taxon>Embryophyta</taxon>
        <taxon>Bryophyta</taxon>
        <taxon>Bryophytina</taxon>
        <taxon>Bryopsida</taxon>
        <taxon>Dicranidae</taxon>
        <taxon>Pseudoditrichales</taxon>
        <taxon>Ditrichaceae</taxon>
        <taxon>Ceratodon</taxon>
    </lineage>
</organism>
<evidence type="ECO:0000313" key="2">
    <source>
        <dbReference type="EMBL" id="KAG0579238.1"/>
    </source>
</evidence>
<evidence type="ECO:0000313" key="3">
    <source>
        <dbReference type="Proteomes" id="UP000822688"/>
    </source>
</evidence>
<feature type="region of interest" description="Disordered" evidence="1">
    <location>
        <begin position="1"/>
        <end position="72"/>
    </location>
</feature>
<feature type="compositionally biased region" description="Polar residues" evidence="1">
    <location>
        <begin position="37"/>
        <end position="47"/>
    </location>
</feature>
<protein>
    <submittedName>
        <fullName evidence="2">Uncharacterized protein</fullName>
    </submittedName>
</protein>
<comment type="caution">
    <text evidence="2">The sequence shown here is derived from an EMBL/GenBank/DDBJ whole genome shotgun (WGS) entry which is preliminary data.</text>
</comment>
<gene>
    <name evidence="2" type="ORF">KC19_4G084200</name>
</gene>
<reference evidence="2" key="1">
    <citation type="submission" date="2020-06" db="EMBL/GenBank/DDBJ databases">
        <title>WGS assembly of Ceratodon purpureus strain R40.</title>
        <authorList>
            <person name="Carey S.B."/>
            <person name="Jenkins J."/>
            <person name="Shu S."/>
            <person name="Lovell J.T."/>
            <person name="Sreedasyam A."/>
            <person name="Maumus F."/>
            <person name="Tiley G.P."/>
            <person name="Fernandez-Pozo N."/>
            <person name="Barry K."/>
            <person name="Chen C."/>
            <person name="Wang M."/>
            <person name="Lipzen A."/>
            <person name="Daum C."/>
            <person name="Saski C.A."/>
            <person name="Payton A.C."/>
            <person name="Mcbreen J.C."/>
            <person name="Conrad R.E."/>
            <person name="Kollar L.M."/>
            <person name="Olsson S."/>
            <person name="Huttunen S."/>
            <person name="Landis J.B."/>
            <person name="Wickett N.J."/>
            <person name="Johnson M.G."/>
            <person name="Rensing S.A."/>
            <person name="Grimwood J."/>
            <person name="Schmutz J."/>
            <person name="Mcdaniel S.F."/>
        </authorList>
    </citation>
    <scope>NUCLEOTIDE SEQUENCE</scope>
    <source>
        <strain evidence="2">R40</strain>
    </source>
</reference>
<feature type="compositionally biased region" description="Pro residues" evidence="1">
    <location>
        <begin position="283"/>
        <end position="307"/>
    </location>
</feature>
<keyword evidence="3" id="KW-1185">Reference proteome</keyword>
<proteinExistence type="predicted"/>
<feature type="region of interest" description="Disordered" evidence="1">
    <location>
        <begin position="275"/>
        <end position="315"/>
    </location>
</feature>
<sequence length="332" mass="37715">MTGTTSPAKSPARSPKAVQGSSPRSPRSGLPPIKTSKPASRTASNLVSPKYGEGPLCHNPVSPRTPKEMTGSMTERSTGIIYPYNMWGPCNPTKYGHLQNTLPYPKEKEHYKGKHDKLEKDRLMKRKFGHIRHNCYYKNLMEPPTVESLSWLDPKRKEFWRTDVEKVLKRDEEKRRARQKELLGIWANEEAWRRHNLQKLRDVKYQAYLDLATNMAKYGCKPNISGAPHINIITRKPIGEHGLAMLDFQNEVAEYKRVARTLMLRERNSGARNFNILNWTKNPPGPKLPPWPEKPPPPPPPPPPDPRTPLHTSKGAISCGRVYGAFGTVNIP</sequence>
<dbReference type="OrthoDB" id="1931165at2759"/>
<accession>A0A8T0I9T1</accession>
<feature type="compositionally biased region" description="Low complexity" evidence="1">
    <location>
        <begin position="20"/>
        <end position="32"/>
    </location>
</feature>